<evidence type="ECO:0000313" key="5">
    <source>
        <dbReference type="Proteomes" id="UP001108280"/>
    </source>
</evidence>
<dbReference type="GO" id="GO:0050852">
    <property type="term" value="P:T cell receptor signaling pathway"/>
    <property type="evidence" value="ECO:0007669"/>
    <property type="project" value="TreeGrafter"/>
</dbReference>
<comment type="subcellular location">
    <subcellularLocation>
        <location evidence="1">Membrane</location>
    </subcellularLocation>
</comment>
<reference evidence="6" key="3">
    <citation type="submission" date="2025-08" db="UniProtKB">
        <authorList>
            <consortium name="RefSeq"/>
        </authorList>
    </citation>
    <scope>IDENTIFICATION</scope>
    <source>
        <strain evidence="6">17A/GY</strain>
        <tissue evidence="6">Liver</tissue>
    </source>
</reference>
<dbReference type="InterPro" id="IPR053896">
    <property type="entry name" value="BTN3A2-like_Ig-C"/>
</dbReference>
<dbReference type="InterPro" id="IPR036179">
    <property type="entry name" value="Ig-like_dom_sf"/>
</dbReference>
<protein>
    <submittedName>
        <fullName evidence="6">Butyrophilin subfamily 2 member A2 isoform X2</fullName>
    </submittedName>
</protein>
<evidence type="ECO:0000313" key="6">
    <source>
        <dbReference type="RefSeq" id="XP_035300012.1"/>
    </source>
</evidence>
<keyword evidence="3" id="KW-0393">Immunoglobulin domain</keyword>
<feature type="domain" description="Ig-like" evidence="4">
    <location>
        <begin position="217"/>
        <end position="304"/>
    </location>
</feature>
<dbReference type="Gene3D" id="2.60.40.10">
    <property type="entry name" value="Immunoglobulins"/>
    <property type="match status" value="2"/>
</dbReference>
<organism evidence="5 6">
    <name type="scientific">Cricetulus griseus</name>
    <name type="common">Chinese hamster</name>
    <name type="synonym">Cricetulus barabensis griseus</name>
    <dbReference type="NCBI Taxonomy" id="10029"/>
    <lineage>
        <taxon>Eukaryota</taxon>
        <taxon>Metazoa</taxon>
        <taxon>Chordata</taxon>
        <taxon>Craniata</taxon>
        <taxon>Vertebrata</taxon>
        <taxon>Euteleostomi</taxon>
        <taxon>Mammalia</taxon>
        <taxon>Eutheria</taxon>
        <taxon>Euarchontoglires</taxon>
        <taxon>Glires</taxon>
        <taxon>Rodentia</taxon>
        <taxon>Myomorpha</taxon>
        <taxon>Muroidea</taxon>
        <taxon>Cricetidae</taxon>
        <taxon>Cricetinae</taxon>
        <taxon>Cricetulus</taxon>
    </lineage>
</organism>
<dbReference type="SUPFAM" id="SSF48726">
    <property type="entry name" value="Immunoglobulin"/>
    <property type="match status" value="2"/>
</dbReference>
<dbReference type="AlphaFoldDB" id="A0A9J7K8C7"/>
<dbReference type="PANTHER" id="PTHR24100">
    <property type="entry name" value="BUTYROPHILIN"/>
    <property type="match status" value="1"/>
</dbReference>
<dbReference type="RefSeq" id="XP_035300012.1">
    <property type="nucleotide sequence ID" value="XM_035444121.1"/>
</dbReference>
<dbReference type="OrthoDB" id="9898017at2759"/>
<proteinExistence type="predicted"/>
<accession>A0A9J7K8C7</accession>
<evidence type="ECO:0000256" key="3">
    <source>
        <dbReference type="ARBA" id="ARBA00023319"/>
    </source>
</evidence>
<dbReference type="GeneID" id="103161082"/>
<keyword evidence="5" id="KW-1185">Reference proteome</keyword>
<name>A0A9J7K8C7_CRIGR</name>
<keyword evidence="2" id="KW-0472">Membrane</keyword>
<dbReference type="PANTHER" id="PTHR24100:SF147">
    <property type="entry name" value="BUTYROPHILIN-LIKE 12"/>
    <property type="match status" value="1"/>
</dbReference>
<dbReference type="GO" id="GO:0009897">
    <property type="term" value="C:external side of plasma membrane"/>
    <property type="evidence" value="ECO:0007669"/>
    <property type="project" value="TreeGrafter"/>
</dbReference>
<evidence type="ECO:0000259" key="4">
    <source>
        <dbReference type="PROSITE" id="PS50835"/>
    </source>
</evidence>
<gene>
    <name evidence="6" type="primary">LOC103161082</name>
</gene>
<evidence type="ECO:0000256" key="2">
    <source>
        <dbReference type="ARBA" id="ARBA00023136"/>
    </source>
</evidence>
<dbReference type="GO" id="GO:0001817">
    <property type="term" value="P:regulation of cytokine production"/>
    <property type="evidence" value="ECO:0007669"/>
    <property type="project" value="TreeGrafter"/>
</dbReference>
<sequence>MLFLRYKDSVDQQMGSLTSWSTVHLGYSEGQDAVNPPSSDSITDPSPPINPSLSCLLLSLTQCRGHRPLLISFLLDHPVSAEEVRAHPFTDVTLDCEFSFIDSTENLEFYWEREDIIEEYEVEDREFYRFFKYYDFFQVYTKVVYQFYDNAEQLEDQNALYEGRVSVDQNEISEGILSLLLRNVDFMDEAVYKCSAVSPNGRGENKVKLIVEDSEMPQVKFDKIDDEDVVTCTSKGWYLTPNVTWLDRGERDISNHSTVEVLEEQMNGLYRVYSVLKYPVKLNEKYVCHITETNENNRPIRSIRRYPSKCNSEGKRENRLYVPTQKLPLINIY</sequence>
<dbReference type="Proteomes" id="UP001108280">
    <property type="component" value="Chromosome 4"/>
</dbReference>
<reference evidence="5" key="2">
    <citation type="journal article" date="2020" name="Biotechnol. Bioeng.">
        <title>Chromosome-scale scaffolds for the Chinese hamster reference genome assembly to facilitate the study of the CHO epigenome.</title>
        <authorList>
            <person name="Hilliard W."/>
            <person name="MacDonald M."/>
            <person name="Lee K.H."/>
        </authorList>
    </citation>
    <scope>NUCLEOTIDE SEQUENCE [LARGE SCALE GENOMIC DNA]</scope>
    <source>
        <strain evidence="5">17A/GY</strain>
    </source>
</reference>
<dbReference type="GO" id="GO:0005102">
    <property type="term" value="F:signaling receptor binding"/>
    <property type="evidence" value="ECO:0007669"/>
    <property type="project" value="TreeGrafter"/>
</dbReference>
<dbReference type="Pfam" id="PF22705">
    <property type="entry name" value="C2-set_3"/>
    <property type="match status" value="1"/>
</dbReference>
<dbReference type="InterPro" id="IPR013106">
    <property type="entry name" value="Ig_V-set"/>
</dbReference>
<dbReference type="InterPro" id="IPR050504">
    <property type="entry name" value="IgSF_BTN/MOG"/>
</dbReference>
<dbReference type="PROSITE" id="PS50835">
    <property type="entry name" value="IG_LIKE"/>
    <property type="match status" value="2"/>
</dbReference>
<reference evidence="5" key="1">
    <citation type="journal article" date="2018" name="Biotechnol. Bioeng.">
        <title>A reference genome of the Chinese hamster based on a hybrid assembly strategy.</title>
        <authorList>
            <person name="Rupp O."/>
            <person name="MacDonald M.L."/>
            <person name="Li S."/>
            <person name="Dhiman H."/>
            <person name="Polson S."/>
            <person name="Griep S."/>
            <person name="Heffner K."/>
            <person name="Hernandez I."/>
            <person name="Brinkrolf K."/>
            <person name="Jadhav V."/>
            <person name="Samoudi M."/>
            <person name="Hao H."/>
            <person name="Kingham B."/>
            <person name="Goesmann A."/>
            <person name="Betenbaugh M.J."/>
            <person name="Lewis N.E."/>
            <person name="Borth N."/>
            <person name="Lee K.H."/>
        </authorList>
    </citation>
    <scope>NUCLEOTIDE SEQUENCE [LARGE SCALE GENOMIC DNA]</scope>
    <source>
        <strain evidence="5">17A/GY</strain>
    </source>
</reference>
<evidence type="ECO:0000256" key="1">
    <source>
        <dbReference type="ARBA" id="ARBA00004370"/>
    </source>
</evidence>
<dbReference type="KEGG" id="cge:103161082"/>
<dbReference type="InterPro" id="IPR007110">
    <property type="entry name" value="Ig-like_dom"/>
</dbReference>
<dbReference type="Pfam" id="PF07686">
    <property type="entry name" value="V-set"/>
    <property type="match status" value="1"/>
</dbReference>
<dbReference type="InterPro" id="IPR013783">
    <property type="entry name" value="Ig-like_fold"/>
</dbReference>
<feature type="domain" description="Ig-like" evidence="4">
    <location>
        <begin position="68"/>
        <end position="210"/>
    </location>
</feature>